<reference evidence="3" key="1">
    <citation type="submission" date="2022-11" db="UniProtKB">
        <authorList>
            <consortium name="WormBaseParasite"/>
        </authorList>
    </citation>
    <scope>IDENTIFICATION</scope>
</reference>
<dbReference type="AlphaFoldDB" id="A0A914NME3"/>
<dbReference type="SUPFAM" id="SSF56672">
    <property type="entry name" value="DNA/RNA polymerases"/>
    <property type="match status" value="1"/>
</dbReference>
<dbReference type="Proteomes" id="UP000887563">
    <property type="component" value="Unplaced"/>
</dbReference>
<name>A0A914NME3_MELIC</name>
<dbReference type="Pfam" id="PF00078">
    <property type="entry name" value="RVT_1"/>
    <property type="match status" value="1"/>
</dbReference>
<dbReference type="PROSITE" id="PS50878">
    <property type="entry name" value="RT_POL"/>
    <property type="match status" value="1"/>
</dbReference>
<feature type="domain" description="Reverse transcriptase" evidence="1">
    <location>
        <begin position="1"/>
        <end position="173"/>
    </location>
</feature>
<evidence type="ECO:0000313" key="3">
    <source>
        <dbReference type="WBParaSite" id="Minc3s07953g41737"/>
    </source>
</evidence>
<dbReference type="InterPro" id="IPR043502">
    <property type="entry name" value="DNA/RNA_pol_sf"/>
</dbReference>
<organism evidence="2 3">
    <name type="scientific">Meloidogyne incognita</name>
    <name type="common">Southern root-knot nematode worm</name>
    <name type="synonym">Oxyuris incognita</name>
    <dbReference type="NCBI Taxonomy" id="6306"/>
    <lineage>
        <taxon>Eukaryota</taxon>
        <taxon>Metazoa</taxon>
        <taxon>Ecdysozoa</taxon>
        <taxon>Nematoda</taxon>
        <taxon>Chromadorea</taxon>
        <taxon>Rhabditida</taxon>
        <taxon>Tylenchina</taxon>
        <taxon>Tylenchomorpha</taxon>
        <taxon>Tylenchoidea</taxon>
        <taxon>Meloidogynidae</taxon>
        <taxon>Meloidogyninae</taxon>
        <taxon>Meloidogyne</taxon>
        <taxon>Meloidogyne incognita group</taxon>
    </lineage>
</organism>
<accession>A0A914NME3</accession>
<sequence>MISIITKWYEGLLNNQNTDIIYFDFQKAFDKVPINYLLGKLHFYGIRGKIHRWIKNFLYNRTFSVRINNDTSKIFYTHSGVPQGTILGPLLFTIYINDLPAKLGNQITPSLYADDLKITYSYEINSKLLQDEINLVNDWAHKWGLAIANNKSYVLYVGNKNPKTPYFIKDHKIEQVELVKDLGILCRYKINIQKTH</sequence>
<dbReference type="PANTHER" id="PTHR33332">
    <property type="entry name" value="REVERSE TRANSCRIPTASE DOMAIN-CONTAINING PROTEIN"/>
    <property type="match status" value="1"/>
</dbReference>
<dbReference type="CDD" id="cd01650">
    <property type="entry name" value="RT_nLTR_like"/>
    <property type="match status" value="1"/>
</dbReference>
<evidence type="ECO:0000259" key="1">
    <source>
        <dbReference type="PROSITE" id="PS50878"/>
    </source>
</evidence>
<dbReference type="WBParaSite" id="Minc3s07953g41737">
    <property type="protein sequence ID" value="Minc3s07953g41737"/>
    <property type="gene ID" value="Minc3s07953g41737"/>
</dbReference>
<evidence type="ECO:0000313" key="2">
    <source>
        <dbReference type="Proteomes" id="UP000887563"/>
    </source>
</evidence>
<protein>
    <submittedName>
        <fullName evidence="3">Reverse transcriptase domain-containing protein</fullName>
    </submittedName>
</protein>
<dbReference type="InterPro" id="IPR000477">
    <property type="entry name" value="RT_dom"/>
</dbReference>
<proteinExistence type="predicted"/>
<keyword evidence="2" id="KW-1185">Reference proteome</keyword>